<comment type="similarity">
    <text evidence="9">Belongs to the FtsQ/DivIB family. FtsQ subfamily.</text>
</comment>
<reference evidence="13 14" key="1">
    <citation type="submission" date="2019-03" db="EMBL/GenBank/DDBJ databases">
        <title>Roseomonas sp. a novel Roseomonas species isolated from Sea whip Gorgonian.</title>
        <authorList>
            <person name="Li F."/>
            <person name="Pan X."/>
            <person name="Huang S."/>
            <person name="Li Z."/>
            <person name="Meng B."/>
        </authorList>
    </citation>
    <scope>NUCLEOTIDE SEQUENCE [LARGE SCALE GENOMIC DNA]</scope>
    <source>
        <strain evidence="13 14">M0104</strain>
    </source>
</reference>
<dbReference type="InterPro" id="IPR034746">
    <property type="entry name" value="POTRA"/>
</dbReference>
<dbReference type="PROSITE" id="PS51779">
    <property type="entry name" value="POTRA"/>
    <property type="match status" value="1"/>
</dbReference>
<dbReference type="PANTHER" id="PTHR35851">
    <property type="entry name" value="CELL DIVISION PROTEIN FTSQ"/>
    <property type="match status" value="1"/>
</dbReference>
<dbReference type="Proteomes" id="UP000460715">
    <property type="component" value="Unassembled WGS sequence"/>
</dbReference>
<dbReference type="Pfam" id="PF08478">
    <property type="entry name" value="POTRA_1"/>
    <property type="match status" value="1"/>
</dbReference>
<dbReference type="Pfam" id="PF03799">
    <property type="entry name" value="FtsQ_DivIB_C"/>
    <property type="match status" value="1"/>
</dbReference>
<name>A0A845B7P8_9PROT</name>
<evidence type="ECO:0000256" key="11">
    <source>
        <dbReference type="SAM" id="SignalP"/>
    </source>
</evidence>
<evidence type="ECO:0000256" key="1">
    <source>
        <dbReference type="ARBA" id="ARBA00004370"/>
    </source>
</evidence>
<dbReference type="InterPro" id="IPR005548">
    <property type="entry name" value="Cell_div_FtsQ/DivIB_C"/>
</dbReference>
<dbReference type="InterPro" id="IPR013685">
    <property type="entry name" value="POTRA_FtsQ_type"/>
</dbReference>
<keyword evidence="7 9" id="KW-0472">Membrane</keyword>
<keyword evidence="14" id="KW-1185">Reference proteome</keyword>
<proteinExistence type="inferred from homology"/>
<keyword evidence="5 9" id="KW-0812">Transmembrane</keyword>
<evidence type="ECO:0000256" key="6">
    <source>
        <dbReference type="ARBA" id="ARBA00022989"/>
    </source>
</evidence>
<gene>
    <name evidence="9" type="primary">ftsQ</name>
    <name evidence="13" type="ORF">E0493_05080</name>
</gene>
<dbReference type="PANTHER" id="PTHR35851:SF1">
    <property type="entry name" value="CELL DIVISION PROTEIN FTSQ"/>
    <property type="match status" value="1"/>
</dbReference>
<evidence type="ECO:0000256" key="10">
    <source>
        <dbReference type="SAM" id="MobiDB-lite"/>
    </source>
</evidence>
<dbReference type="GO" id="GO:0043093">
    <property type="term" value="P:FtsZ-dependent cytokinesis"/>
    <property type="evidence" value="ECO:0007669"/>
    <property type="project" value="UniProtKB-UniRule"/>
</dbReference>
<keyword evidence="3 9" id="KW-0997">Cell inner membrane</keyword>
<evidence type="ECO:0000313" key="13">
    <source>
        <dbReference type="EMBL" id="MXP62725.1"/>
    </source>
</evidence>
<dbReference type="InterPro" id="IPR026579">
    <property type="entry name" value="FtsQ"/>
</dbReference>
<feature type="domain" description="POTRA" evidence="12">
    <location>
        <begin position="42"/>
        <end position="110"/>
    </location>
</feature>
<evidence type="ECO:0000256" key="9">
    <source>
        <dbReference type="HAMAP-Rule" id="MF_00911"/>
    </source>
</evidence>
<keyword evidence="11" id="KW-0732">Signal</keyword>
<dbReference type="EMBL" id="SNVJ01000003">
    <property type="protein sequence ID" value="MXP62725.1"/>
    <property type="molecule type" value="Genomic_DNA"/>
</dbReference>
<keyword evidence="4 9" id="KW-0132">Cell division</keyword>
<keyword evidence="2 9" id="KW-1003">Cell membrane</keyword>
<dbReference type="GO" id="GO:0005886">
    <property type="term" value="C:plasma membrane"/>
    <property type="evidence" value="ECO:0007669"/>
    <property type="project" value="UniProtKB-SubCell"/>
</dbReference>
<evidence type="ECO:0000256" key="5">
    <source>
        <dbReference type="ARBA" id="ARBA00022692"/>
    </source>
</evidence>
<evidence type="ECO:0000256" key="7">
    <source>
        <dbReference type="ARBA" id="ARBA00023136"/>
    </source>
</evidence>
<dbReference type="Gene3D" id="3.40.50.11690">
    <property type="entry name" value="Cell division protein FtsQ/DivIB"/>
    <property type="match status" value="1"/>
</dbReference>
<dbReference type="AlphaFoldDB" id="A0A845B7P8"/>
<accession>A0A845B7P8</accession>
<comment type="caution">
    <text evidence="13">The sequence shown here is derived from an EMBL/GenBank/DDBJ whole genome shotgun (WGS) entry which is preliminary data.</text>
</comment>
<keyword evidence="6 9" id="KW-1133">Transmembrane helix</keyword>
<sequence>MFGAAGLALLGGGAVAVAAIQPSGRFAWLAQSVADTAADAGLTVGEIVVRGQQNTPKELIRAAIGVGRGDPLLAFSPTQVKERLESIAWIEKAEVQRHLSGNIVIELHERKPFAIWQHQGDFAVVDRDGRVVSADTLDAFGPLPLLVGDGADKRGAALYDVLKQEPEVQQRVQALVLISERRWNLRLYNGADVLLPEGHEAAAIHRLGELQRTASLLDRPVQAIDLRLPDRLVVRQQPGTEPPAPEHGRKARGSGRG</sequence>
<evidence type="ECO:0000256" key="4">
    <source>
        <dbReference type="ARBA" id="ARBA00022618"/>
    </source>
</evidence>
<evidence type="ECO:0000256" key="8">
    <source>
        <dbReference type="ARBA" id="ARBA00023306"/>
    </source>
</evidence>
<feature type="signal peptide" evidence="11">
    <location>
        <begin position="1"/>
        <end position="18"/>
    </location>
</feature>
<evidence type="ECO:0000256" key="2">
    <source>
        <dbReference type="ARBA" id="ARBA00022475"/>
    </source>
</evidence>
<dbReference type="OrthoDB" id="9783091at2"/>
<dbReference type="GO" id="GO:0032153">
    <property type="term" value="C:cell division site"/>
    <property type="evidence" value="ECO:0007669"/>
    <property type="project" value="UniProtKB-UniRule"/>
</dbReference>
<dbReference type="GO" id="GO:0090529">
    <property type="term" value="P:cell septum assembly"/>
    <property type="evidence" value="ECO:0007669"/>
    <property type="project" value="InterPro"/>
</dbReference>
<dbReference type="Gene3D" id="3.10.20.310">
    <property type="entry name" value="membrane protein fhac"/>
    <property type="match status" value="1"/>
</dbReference>
<keyword evidence="8 9" id="KW-0131">Cell cycle</keyword>
<comment type="subcellular location">
    <subcellularLocation>
        <location evidence="9">Cell inner membrane</location>
        <topology evidence="9">Single-pass type II membrane protein</topology>
    </subcellularLocation>
    <subcellularLocation>
        <location evidence="1">Membrane</location>
    </subcellularLocation>
    <text evidence="9">Localizes to the division septum.</text>
</comment>
<protein>
    <recommendedName>
        <fullName evidence="9">Cell division protein FtsQ</fullName>
    </recommendedName>
</protein>
<dbReference type="HAMAP" id="MF_00911">
    <property type="entry name" value="FtsQ_subfam"/>
    <property type="match status" value="1"/>
</dbReference>
<evidence type="ECO:0000259" key="12">
    <source>
        <dbReference type="PROSITE" id="PS51779"/>
    </source>
</evidence>
<feature type="chain" id="PRO_5032660485" description="Cell division protein FtsQ" evidence="11">
    <location>
        <begin position="19"/>
        <end position="257"/>
    </location>
</feature>
<feature type="region of interest" description="Disordered" evidence="10">
    <location>
        <begin position="232"/>
        <end position="257"/>
    </location>
</feature>
<evidence type="ECO:0000256" key="3">
    <source>
        <dbReference type="ARBA" id="ARBA00022519"/>
    </source>
</evidence>
<comment type="function">
    <text evidence="9">Essential cell division protein.</text>
</comment>
<evidence type="ECO:0000313" key="14">
    <source>
        <dbReference type="Proteomes" id="UP000460715"/>
    </source>
</evidence>
<dbReference type="InterPro" id="IPR045335">
    <property type="entry name" value="FtsQ_C_sf"/>
</dbReference>
<organism evidence="13 14">
    <name type="scientific">Teichococcus coralli</name>
    <dbReference type="NCBI Taxonomy" id="2545983"/>
    <lineage>
        <taxon>Bacteria</taxon>
        <taxon>Pseudomonadati</taxon>
        <taxon>Pseudomonadota</taxon>
        <taxon>Alphaproteobacteria</taxon>
        <taxon>Acetobacterales</taxon>
        <taxon>Roseomonadaceae</taxon>
        <taxon>Roseomonas</taxon>
    </lineage>
</organism>